<name>W0E8C3_9FIRM</name>
<dbReference type="HOGENOM" id="CLU_215780_0_0_9"/>
<accession>W0E8C3</accession>
<dbReference type="Proteomes" id="UP000010847">
    <property type="component" value="Chromosome"/>
</dbReference>
<dbReference type="PROSITE" id="PS00028">
    <property type="entry name" value="ZINC_FINGER_C2H2_1"/>
    <property type="match status" value="1"/>
</dbReference>
<feature type="domain" description="C2H2-type" evidence="1">
    <location>
        <begin position="16"/>
        <end position="37"/>
    </location>
</feature>
<proteinExistence type="predicted"/>
<dbReference type="KEGG" id="dmt:DESME_00500"/>
<evidence type="ECO:0000313" key="2">
    <source>
        <dbReference type="EMBL" id="AHF05753.1"/>
    </source>
</evidence>
<dbReference type="AlphaFoldDB" id="W0E8C3"/>
<reference evidence="2 3" key="1">
    <citation type="submission" date="2013-12" db="EMBL/GenBank/DDBJ databases">
        <authorList>
            <consortium name="DOE Joint Genome Institute"/>
            <person name="Smidt H."/>
            <person name="Huntemann M."/>
            <person name="Han J."/>
            <person name="Chen A."/>
            <person name="Kyrpides N."/>
            <person name="Mavromatis K."/>
            <person name="Markowitz V."/>
            <person name="Palaniappan K."/>
            <person name="Ivanova N."/>
            <person name="Schaumberg A."/>
            <person name="Pati A."/>
            <person name="Liolios K."/>
            <person name="Nordberg H.P."/>
            <person name="Cantor M.N."/>
            <person name="Hua S.X."/>
            <person name="Woyke T."/>
        </authorList>
    </citation>
    <scope>NUCLEOTIDE SEQUENCE [LARGE SCALE GENOMIC DNA]</scope>
    <source>
        <strain evidence="3">DSM 15288</strain>
    </source>
</reference>
<dbReference type="EMBL" id="CP007032">
    <property type="protein sequence ID" value="AHF05753.1"/>
    <property type="molecule type" value="Genomic_DNA"/>
</dbReference>
<protein>
    <recommendedName>
        <fullName evidence="1">C2H2-type domain-containing protein</fullName>
    </recommendedName>
</protein>
<organism evidence="2 3">
    <name type="scientific">Desulfitobacterium metallireducens DSM 15288</name>
    <dbReference type="NCBI Taxonomy" id="871968"/>
    <lineage>
        <taxon>Bacteria</taxon>
        <taxon>Bacillati</taxon>
        <taxon>Bacillota</taxon>
        <taxon>Clostridia</taxon>
        <taxon>Eubacteriales</taxon>
        <taxon>Desulfitobacteriaceae</taxon>
        <taxon>Desulfitobacterium</taxon>
    </lineage>
</organism>
<evidence type="ECO:0000259" key="1">
    <source>
        <dbReference type="PROSITE" id="PS00028"/>
    </source>
</evidence>
<sequence length="41" mass="4954">MVPVPRTSDDNKFVHCSFCNQRFRFEYDAIKHEKENHADQL</sequence>
<gene>
    <name evidence="2" type="ORF">DESME_00500</name>
</gene>
<evidence type="ECO:0000313" key="3">
    <source>
        <dbReference type="Proteomes" id="UP000010847"/>
    </source>
</evidence>
<keyword evidence="3" id="KW-1185">Reference proteome</keyword>
<dbReference type="InterPro" id="IPR013087">
    <property type="entry name" value="Znf_C2H2_type"/>
</dbReference>